<feature type="compositionally biased region" description="Polar residues" evidence="1">
    <location>
        <begin position="58"/>
        <end position="72"/>
    </location>
</feature>
<proteinExistence type="predicted"/>
<evidence type="ECO:0000313" key="2">
    <source>
        <dbReference type="EMBL" id="GHF04095.1"/>
    </source>
</evidence>
<reference evidence="2" key="2">
    <citation type="submission" date="2020-09" db="EMBL/GenBank/DDBJ databases">
        <authorList>
            <person name="Sun Q."/>
            <person name="Ohkuma M."/>
        </authorList>
    </citation>
    <scope>NUCLEOTIDE SEQUENCE</scope>
    <source>
        <strain evidence="2">JCM 4477</strain>
    </source>
</reference>
<evidence type="ECO:0000256" key="1">
    <source>
        <dbReference type="SAM" id="MobiDB-lite"/>
    </source>
</evidence>
<evidence type="ECO:0000313" key="3">
    <source>
        <dbReference type="Proteomes" id="UP000630718"/>
    </source>
</evidence>
<accession>A0A919E286</accession>
<sequence length="142" mass="14072">MEAPSAASWAPAGPSEPSSSLSPSARSPGRTQAATAACNRVSPDVPDELDESDASEPSGFSVSPDTDNTRVAVSTVAPAGRPADSRATVSRGSRGSPAPRSDSVRASGTGPALPDVGSADDSRCFDLSGDSPATDASSITEP</sequence>
<reference evidence="2" key="1">
    <citation type="journal article" date="2014" name="Int. J. Syst. Evol. Microbiol.">
        <title>Complete genome sequence of Corynebacterium casei LMG S-19264T (=DSM 44701T), isolated from a smear-ripened cheese.</title>
        <authorList>
            <consortium name="US DOE Joint Genome Institute (JGI-PGF)"/>
            <person name="Walter F."/>
            <person name="Albersmeier A."/>
            <person name="Kalinowski J."/>
            <person name="Ruckert C."/>
        </authorList>
    </citation>
    <scope>NUCLEOTIDE SEQUENCE</scope>
    <source>
        <strain evidence="2">JCM 4477</strain>
    </source>
</reference>
<protein>
    <submittedName>
        <fullName evidence="2">Uncharacterized protein</fullName>
    </submittedName>
</protein>
<gene>
    <name evidence="2" type="ORF">GCM10018772_31440</name>
</gene>
<dbReference type="Proteomes" id="UP000630718">
    <property type="component" value="Unassembled WGS sequence"/>
</dbReference>
<name>A0A919E286_9ACTN</name>
<dbReference type="AlphaFoldDB" id="A0A919E286"/>
<feature type="compositionally biased region" description="Low complexity" evidence="1">
    <location>
        <begin position="90"/>
        <end position="101"/>
    </location>
</feature>
<keyword evidence="3" id="KW-1185">Reference proteome</keyword>
<dbReference type="EMBL" id="BNBI01000006">
    <property type="protein sequence ID" value="GHF04095.1"/>
    <property type="molecule type" value="Genomic_DNA"/>
</dbReference>
<comment type="caution">
    <text evidence="2">The sequence shown here is derived from an EMBL/GenBank/DDBJ whole genome shotgun (WGS) entry which is preliminary data.</text>
</comment>
<feature type="compositionally biased region" description="Acidic residues" evidence="1">
    <location>
        <begin position="45"/>
        <end position="54"/>
    </location>
</feature>
<feature type="compositionally biased region" description="Low complexity" evidence="1">
    <location>
        <begin position="1"/>
        <end position="28"/>
    </location>
</feature>
<organism evidence="2 3">
    <name type="scientific">Streptomyces fumanus</name>
    <dbReference type="NCBI Taxonomy" id="67302"/>
    <lineage>
        <taxon>Bacteria</taxon>
        <taxon>Bacillati</taxon>
        <taxon>Actinomycetota</taxon>
        <taxon>Actinomycetes</taxon>
        <taxon>Kitasatosporales</taxon>
        <taxon>Streptomycetaceae</taxon>
        <taxon>Streptomyces</taxon>
    </lineage>
</organism>
<feature type="region of interest" description="Disordered" evidence="1">
    <location>
        <begin position="1"/>
        <end position="142"/>
    </location>
</feature>